<dbReference type="RefSeq" id="WP_027470712.1">
    <property type="nucleotide sequence ID" value="NZ_BAMD01000007.1"/>
</dbReference>
<dbReference type="OrthoDB" id="9771072at2"/>
<evidence type="ECO:0000259" key="1">
    <source>
        <dbReference type="Pfam" id="PF01408"/>
    </source>
</evidence>
<dbReference type="SUPFAM" id="SSF51735">
    <property type="entry name" value="NAD(P)-binding Rossmann-fold domains"/>
    <property type="match status" value="1"/>
</dbReference>
<dbReference type="InterPro" id="IPR036291">
    <property type="entry name" value="NAD(P)-bd_dom_sf"/>
</dbReference>
<organism evidence="3 4">
    <name type="scientific">Saccharicrinis fermentans DSM 9555 = JCM 21142</name>
    <dbReference type="NCBI Taxonomy" id="869213"/>
    <lineage>
        <taxon>Bacteria</taxon>
        <taxon>Pseudomonadati</taxon>
        <taxon>Bacteroidota</taxon>
        <taxon>Bacteroidia</taxon>
        <taxon>Marinilabiliales</taxon>
        <taxon>Marinilabiliaceae</taxon>
        <taxon>Saccharicrinis</taxon>
    </lineage>
</organism>
<proteinExistence type="predicted"/>
<evidence type="ECO:0000259" key="2">
    <source>
        <dbReference type="Pfam" id="PF22725"/>
    </source>
</evidence>
<dbReference type="Proteomes" id="UP000019402">
    <property type="component" value="Unassembled WGS sequence"/>
</dbReference>
<dbReference type="Gene3D" id="3.40.50.720">
    <property type="entry name" value="NAD(P)-binding Rossmann-like Domain"/>
    <property type="match status" value="1"/>
</dbReference>
<dbReference type="eggNOG" id="COG0673">
    <property type="taxonomic scope" value="Bacteria"/>
</dbReference>
<dbReference type="InterPro" id="IPR055170">
    <property type="entry name" value="GFO_IDH_MocA-like_dom"/>
</dbReference>
<feature type="domain" description="GFO/IDH/MocA-like oxidoreductase" evidence="2">
    <location>
        <begin position="177"/>
        <end position="308"/>
    </location>
</feature>
<reference evidence="3 4" key="1">
    <citation type="journal article" date="2014" name="Genome Announc.">
        <title>Draft Genome Sequence of Cytophaga fermentans JCM 21142T, a Facultative Anaerobe Isolated from Marine Mud.</title>
        <authorList>
            <person name="Starns D."/>
            <person name="Oshima K."/>
            <person name="Suda W."/>
            <person name="Iino T."/>
            <person name="Yuki M."/>
            <person name="Inoue J."/>
            <person name="Kitamura K."/>
            <person name="Iida T."/>
            <person name="Darby A."/>
            <person name="Hattori M."/>
            <person name="Ohkuma M."/>
        </authorList>
    </citation>
    <scope>NUCLEOTIDE SEQUENCE [LARGE SCALE GENOMIC DNA]</scope>
    <source>
        <strain evidence="3 4">JCM 21142</strain>
    </source>
</reference>
<sequence length="425" mass="48103">MGKSRREFIKKMAVVGAGVSVMANPLFNDVFAGNNSGVTKLAIIGTGSRGRYLQEHLYRIQEEGNKEFEIVALCDNYAPSLNKSLALAKKYHNSPKAFRNYKSLLKQVSVEGVVIATPLFQHAHIAIDCMKEGVHVLCEKAMARTLEDTKAMYDTHVNTGSILLIGHQRLFSDKYNMAMQRIQKGELGVIGQMHAHWHRGNDWRRSVPKDKPELERQINWRLYKEYSAGLLTELMSHQIQVANWVKQKTPVSVMGTGSIRYWHDGREVDDNLAAIFTYDDGTQFTYDSQTINKRYGCEEEIVGDKGVFELETNKYYPTKAVLPEPAPGIAQMIGDIEKGLFEDVPIGGPSWSPETKKRQMAVPIFEGQVGDGTKEELIHFVRFIKKGQCPSWMLKEGYNASIWTLLTEQAIDKGEVLTMPHKYRI</sequence>
<dbReference type="InterPro" id="IPR006311">
    <property type="entry name" value="TAT_signal"/>
</dbReference>
<dbReference type="PANTHER" id="PTHR43818:SF12">
    <property type="entry name" value="NADH-DEPENDENT DEHYDROGENASE-RELATED"/>
    <property type="match status" value="1"/>
</dbReference>
<dbReference type="InterPro" id="IPR050463">
    <property type="entry name" value="Gfo/Idh/MocA_oxidrdct_glycsds"/>
</dbReference>
<dbReference type="Pfam" id="PF22725">
    <property type="entry name" value="GFO_IDH_MocA_C3"/>
    <property type="match status" value="1"/>
</dbReference>
<dbReference type="Pfam" id="PF01408">
    <property type="entry name" value="GFO_IDH_MocA"/>
    <property type="match status" value="1"/>
</dbReference>
<dbReference type="PANTHER" id="PTHR43818">
    <property type="entry name" value="BCDNA.GH03377"/>
    <property type="match status" value="1"/>
</dbReference>
<dbReference type="SUPFAM" id="SSF55347">
    <property type="entry name" value="Glyceraldehyde-3-phosphate dehydrogenase-like, C-terminal domain"/>
    <property type="match status" value="1"/>
</dbReference>
<protein>
    <submittedName>
        <fullName evidence="3">Glucose-fructose oxidoreductase</fullName>
    </submittedName>
</protein>
<comment type="caution">
    <text evidence="3">The sequence shown here is derived from an EMBL/GenBank/DDBJ whole genome shotgun (WGS) entry which is preliminary data.</text>
</comment>
<feature type="domain" description="Gfo/Idh/MocA-like oxidoreductase N-terminal" evidence="1">
    <location>
        <begin position="40"/>
        <end position="167"/>
    </location>
</feature>
<dbReference type="EMBL" id="BAMD01000007">
    <property type="protein sequence ID" value="GAF02267.1"/>
    <property type="molecule type" value="Genomic_DNA"/>
</dbReference>
<dbReference type="InterPro" id="IPR000683">
    <property type="entry name" value="Gfo/Idh/MocA-like_OxRdtase_N"/>
</dbReference>
<keyword evidence="4" id="KW-1185">Reference proteome</keyword>
<accession>W7Y2Q5</accession>
<name>W7Y2Q5_9BACT</name>
<dbReference type="Gene3D" id="3.30.360.10">
    <property type="entry name" value="Dihydrodipicolinate Reductase, domain 2"/>
    <property type="match status" value="1"/>
</dbReference>
<evidence type="ECO:0000313" key="4">
    <source>
        <dbReference type="Proteomes" id="UP000019402"/>
    </source>
</evidence>
<dbReference type="PROSITE" id="PS51318">
    <property type="entry name" value="TAT"/>
    <property type="match status" value="1"/>
</dbReference>
<dbReference type="GO" id="GO:0000166">
    <property type="term" value="F:nucleotide binding"/>
    <property type="evidence" value="ECO:0007669"/>
    <property type="project" value="InterPro"/>
</dbReference>
<dbReference type="STRING" id="869213.GCA_000517085_00723"/>
<gene>
    <name evidence="3" type="ORF">JCM21142_3896</name>
</gene>
<evidence type="ECO:0000313" key="3">
    <source>
        <dbReference type="EMBL" id="GAF02267.1"/>
    </source>
</evidence>
<dbReference type="AlphaFoldDB" id="W7Y2Q5"/>